<dbReference type="Proteomes" id="UP001530400">
    <property type="component" value="Unassembled WGS sequence"/>
</dbReference>
<sequence>MKIITTIATVVCLHCTVAEQIDPRREIHNAITSGERAFLDKARKDSALLRDTMQSDSTMFTAGLPPEVHHLSKIRGISSKDLDQSELERTIVKANKGSTEAAYFLGLFYLYGLVDLEPNEEIAAKWFGKSADGGHKDARIALGLLFDSGYGNIKQNSQLAQEYFRLASREDEGNTFAHWLYAKSLFENASSFDFPEEKLDDQMQEAARLFELVSSDFPEAVHSLAIMYEYGIVKCDTDKSNFIKAAELYQSASQQGYVESTYHLGLLYLYGRGLPQNYQKATELFQIAATHPFRPHAQSMRYLAGLLAHGYGVQYLGEALQWYDMCSLQTHAEVHKLCMKEKEMIANLIERAEGKLLAE</sequence>
<feature type="chain" id="PRO_5044819517" evidence="2">
    <location>
        <begin position="19"/>
        <end position="359"/>
    </location>
</feature>
<dbReference type="SMART" id="SM00671">
    <property type="entry name" value="SEL1"/>
    <property type="match status" value="5"/>
</dbReference>
<protein>
    <submittedName>
        <fullName evidence="3">Uncharacterized protein</fullName>
    </submittedName>
</protein>
<keyword evidence="4" id="KW-1185">Reference proteome</keyword>
<dbReference type="EMBL" id="JALLPJ020000903">
    <property type="protein sequence ID" value="KAL3780156.1"/>
    <property type="molecule type" value="Genomic_DNA"/>
</dbReference>
<dbReference type="InterPro" id="IPR050767">
    <property type="entry name" value="Sel1_AlgK"/>
</dbReference>
<gene>
    <name evidence="3" type="ORF">ACHAWO_011893</name>
</gene>
<dbReference type="PANTHER" id="PTHR11102">
    <property type="entry name" value="SEL-1-LIKE PROTEIN"/>
    <property type="match status" value="1"/>
</dbReference>
<accession>A0ABD3NYK0</accession>
<dbReference type="InterPro" id="IPR006597">
    <property type="entry name" value="Sel1-like"/>
</dbReference>
<dbReference type="AlphaFoldDB" id="A0ABD3NYK0"/>
<dbReference type="Gene3D" id="1.25.40.10">
    <property type="entry name" value="Tetratricopeptide repeat domain"/>
    <property type="match status" value="2"/>
</dbReference>
<name>A0ABD3NYK0_9STRA</name>
<dbReference type="SUPFAM" id="SSF81901">
    <property type="entry name" value="HCP-like"/>
    <property type="match status" value="1"/>
</dbReference>
<comment type="caution">
    <text evidence="3">The sequence shown here is derived from an EMBL/GenBank/DDBJ whole genome shotgun (WGS) entry which is preliminary data.</text>
</comment>
<feature type="signal peptide" evidence="2">
    <location>
        <begin position="1"/>
        <end position="18"/>
    </location>
</feature>
<proteinExistence type="inferred from homology"/>
<organism evidence="3 4">
    <name type="scientific">Cyclotella atomus</name>
    <dbReference type="NCBI Taxonomy" id="382360"/>
    <lineage>
        <taxon>Eukaryota</taxon>
        <taxon>Sar</taxon>
        <taxon>Stramenopiles</taxon>
        <taxon>Ochrophyta</taxon>
        <taxon>Bacillariophyta</taxon>
        <taxon>Coscinodiscophyceae</taxon>
        <taxon>Thalassiosirophycidae</taxon>
        <taxon>Stephanodiscales</taxon>
        <taxon>Stephanodiscaceae</taxon>
        <taxon>Cyclotella</taxon>
    </lineage>
</organism>
<dbReference type="Pfam" id="PF08238">
    <property type="entry name" value="Sel1"/>
    <property type="match status" value="4"/>
</dbReference>
<reference evidence="3 4" key="1">
    <citation type="submission" date="2024-10" db="EMBL/GenBank/DDBJ databases">
        <title>Updated reference genomes for cyclostephanoid diatoms.</title>
        <authorList>
            <person name="Roberts W.R."/>
            <person name="Alverson A.J."/>
        </authorList>
    </citation>
    <scope>NUCLEOTIDE SEQUENCE [LARGE SCALE GENOMIC DNA]</scope>
    <source>
        <strain evidence="3 4">AJA010-31</strain>
    </source>
</reference>
<keyword evidence="2" id="KW-0732">Signal</keyword>
<evidence type="ECO:0000256" key="2">
    <source>
        <dbReference type="SAM" id="SignalP"/>
    </source>
</evidence>
<evidence type="ECO:0000313" key="4">
    <source>
        <dbReference type="Proteomes" id="UP001530400"/>
    </source>
</evidence>
<comment type="similarity">
    <text evidence="1">Belongs to the sel-1 family.</text>
</comment>
<dbReference type="PANTHER" id="PTHR11102:SF160">
    <property type="entry name" value="ERAD-ASSOCIATED E3 UBIQUITIN-PROTEIN LIGASE COMPONENT HRD3"/>
    <property type="match status" value="1"/>
</dbReference>
<evidence type="ECO:0000313" key="3">
    <source>
        <dbReference type="EMBL" id="KAL3780156.1"/>
    </source>
</evidence>
<evidence type="ECO:0000256" key="1">
    <source>
        <dbReference type="ARBA" id="ARBA00038101"/>
    </source>
</evidence>
<dbReference type="InterPro" id="IPR011990">
    <property type="entry name" value="TPR-like_helical_dom_sf"/>
</dbReference>